<comment type="caution">
    <text evidence="2">The sequence shown here is derived from an EMBL/GenBank/DDBJ whole genome shotgun (WGS) entry which is preliminary data.</text>
</comment>
<keyword evidence="1" id="KW-0472">Membrane</keyword>
<dbReference type="Proteomes" id="UP000289340">
    <property type="component" value="Chromosome 20"/>
</dbReference>
<keyword evidence="1" id="KW-1133">Transmembrane helix</keyword>
<sequence length="102" mass="12074">MEEVWWVTMVLVTTVGGDSRVMTMMVGYWLTITMEKSLEIASDDNVQDNAEVHMKESWRRNDSVENPMYHYGLRINPIIKKNYAPYTNFLYLTIIVWIPLIR</sequence>
<reference evidence="2 3" key="1">
    <citation type="submission" date="2018-09" db="EMBL/GenBank/DDBJ databases">
        <title>A high-quality reference genome of wild soybean provides a powerful tool to mine soybean genomes.</title>
        <authorList>
            <person name="Xie M."/>
            <person name="Chung C.Y.L."/>
            <person name="Li M.-W."/>
            <person name="Wong F.-L."/>
            <person name="Chan T.-F."/>
            <person name="Lam H.-M."/>
        </authorList>
    </citation>
    <scope>NUCLEOTIDE SEQUENCE [LARGE SCALE GENOMIC DNA]</scope>
    <source>
        <strain evidence="3">cv. W05</strain>
        <tissue evidence="2">Hypocotyl of etiolated seedlings</tissue>
    </source>
</reference>
<feature type="transmembrane region" description="Helical" evidence="1">
    <location>
        <begin position="83"/>
        <end position="101"/>
    </location>
</feature>
<name>A0A445F8M6_GLYSO</name>
<dbReference type="EMBL" id="QZWG01000020">
    <property type="protein sequence ID" value="RZB45182.1"/>
    <property type="molecule type" value="Genomic_DNA"/>
</dbReference>
<evidence type="ECO:0000313" key="3">
    <source>
        <dbReference type="Proteomes" id="UP000289340"/>
    </source>
</evidence>
<evidence type="ECO:0000313" key="2">
    <source>
        <dbReference type="EMBL" id="RZB45182.1"/>
    </source>
</evidence>
<evidence type="ECO:0000256" key="1">
    <source>
        <dbReference type="SAM" id="Phobius"/>
    </source>
</evidence>
<dbReference type="AlphaFoldDB" id="A0A445F8M6"/>
<protein>
    <submittedName>
        <fullName evidence="2">Uncharacterized protein</fullName>
    </submittedName>
</protein>
<keyword evidence="3" id="KW-1185">Reference proteome</keyword>
<accession>A0A445F8M6</accession>
<proteinExistence type="predicted"/>
<keyword evidence="1" id="KW-0812">Transmembrane</keyword>
<gene>
    <name evidence="2" type="ORF">D0Y65_054837</name>
</gene>
<organism evidence="2 3">
    <name type="scientific">Glycine soja</name>
    <name type="common">Wild soybean</name>
    <dbReference type="NCBI Taxonomy" id="3848"/>
    <lineage>
        <taxon>Eukaryota</taxon>
        <taxon>Viridiplantae</taxon>
        <taxon>Streptophyta</taxon>
        <taxon>Embryophyta</taxon>
        <taxon>Tracheophyta</taxon>
        <taxon>Spermatophyta</taxon>
        <taxon>Magnoliopsida</taxon>
        <taxon>eudicotyledons</taxon>
        <taxon>Gunneridae</taxon>
        <taxon>Pentapetalae</taxon>
        <taxon>rosids</taxon>
        <taxon>fabids</taxon>
        <taxon>Fabales</taxon>
        <taxon>Fabaceae</taxon>
        <taxon>Papilionoideae</taxon>
        <taxon>50 kb inversion clade</taxon>
        <taxon>NPAAA clade</taxon>
        <taxon>indigoferoid/millettioid clade</taxon>
        <taxon>Phaseoleae</taxon>
        <taxon>Glycine</taxon>
        <taxon>Glycine subgen. Soja</taxon>
    </lineage>
</organism>